<organism evidence="1 2">
    <name type="scientific">Caenorhabditis angaria</name>
    <dbReference type="NCBI Taxonomy" id="860376"/>
    <lineage>
        <taxon>Eukaryota</taxon>
        <taxon>Metazoa</taxon>
        <taxon>Ecdysozoa</taxon>
        <taxon>Nematoda</taxon>
        <taxon>Chromadorea</taxon>
        <taxon>Rhabditida</taxon>
        <taxon>Rhabditina</taxon>
        <taxon>Rhabditomorpha</taxon>
        <taxon>Rhabditoidea</taxon>
        <taxon>Rhabditidae</taxon>
        <taxon>Peloderinae</taxon>
        <taxon>Caenorhabditis</taxon>
    </lineage>
</organism>
<name>A0A9P1J427_9PELO</name>
<dbReference type="OrthoDB" id="5869526at2759"/>
<comment type="caution">
    <text evidence="1">The sequence shown here is derived from an EMBL/GenBank/DDBJ whole genome shotgun (WGS) entry which is preliminary data.</text>
</comment>
<accession>A0A9P1J427</accession>
<reference evidence="1" key="1">
    <citation type="submission" date="2022-11" db="EMBL/GenBank/DDBJ databases">
        <authorList>
            <person name="Kikuchi T."/>
        </authorList>
    </citation>
    <scope>NUCLEOTIDE SEQUENCE</scope>
    <source>
        <strain evidence="1">PS1010</strain>
    </source>
</reference>
<dbReference type="EMBL" id="CANHGI010000006">
    <property type="protein sequence ID" value="CAI5456322.1"/>
    <property type="molecule type" value="Genomic_DNA"/>
</dbReference>
<evidence type="ECO:0000313" key="1">
    <source>
        <dbReference type="EMBL" id="CAI5456322.1"/>
    </source>
</evidence>
<evidence type="ECO:0000313" key="2">
    <source>
        <dbReference type="Proteomes" id="UP001152747"/>
    </source>
</evidence>
<dbReference type="AlphaFoldDB" id="A0A9P1J427"/>
<keyword evidence="2" id="KW-1185">Reference proteome</keyword>
<protein>
    <submittedName>
        <fullName evidence="1">Uncharacterized protein</fullName>
    </submittedName>
</protein>
<dbReference type="Proteomes" id="UP001152747">
    <property type="component" value="Unassembled WGS sequence"/>
</dbReference>
<gene>
    <name evidence="1" type="ORF">CAMP_LOCUS18959</name>
</gene>
<proteinExistence type="predicted"/>
<sequence>MEEASEPKKPRILFDGENEFPTNNEEWIKYVLSAKDLDIGHARCLTMRTFQQNKTEHLVNCLELHTLTRFGDDDWMVKFINESVLAEGQVFWKEFVLYASDYLYNVTEIEELNHFKYAFNTKKPKEDWLDVFVSSAHNNPEKAAEIYAAFCMLYPGMSGKVVNKAITAIIKKGNIPGCLELFVRSICAFPLTVNFKRDDGSSILRKYIYHVFKKFVQEPDPYIENPMGISKRRLDQAQEDFLNTALRPSARIMNNLGSMKGKSPLDVFLKTPETVEIKHNMELFQTFFFAYFRIGMFDLVKGYHLIAWNRYFDDRYYHEDNSWIFPSGFVASPIRWKTEWDYLNDIPEKDKIRTNVYAKQFKMLSKLFEFFKFSDKFGLLKKYGQDEFVQYFAIALTYNEEYEKFDKLFDFFNEKYTEGNVFLCLNINALLIAAKRENLRKVIDLWKKIVKYCVLVDKLEAHRTSKYMFKHPRFVGAVHISDIATKILRNFLFIQATKQGVAGFEKYGTLLLFMARANWDYFVPFNMMHELINNIPEEKFGNLLKESFPTLTDMSNSALWEYIYEKFPSTHETFFTKELISGLYQNKPCEVNFAKTLLEKLEADDPVMKCIK</sequence>